<dbReference type="InterPro" id="IPR020845">
    <property type="entry name" value="AMP-binding_CS"/>
</dbReference>
<dbReference type="Gene3D" id="3.40.50.12780">
    <property type="entry name" value="N-terminal domain of ligase-like"/>
    <property type="match status" value="1"/>
</dbReference>
<sequence>MSRPVRCVPVSSGPGSTSRTAPVAGDPVHDLLAALGAALDGTGPAVLPVPADEPLPAQPGDVPDDVALVVRTSGSTGTPRDVLLPAAALRASGEATAARLGGHGRWLLALPPVHVAGVQVLVRSLLAGTAPVVLAPGPFRAEAFTRAVGELDAPGTPVRRYTSLVPTQLHRLLGSPGALDALRTFDAVLVGGAATAARLLADARAAGVRVVTTYGMSESCGGCVYDGVPLDSVSVDLDATGRVLLAGPVLAAGYRDRPDLDAEAFVVRDGRRWLRTGDLGELVPSSADRADGRDPPAGPPVLRVLRVLGRADDVLVTGGAKVAPAAVERVVGALDGVADVCVVGLPDAEWGQSVTAVLVLHDGARAPAPEDVRTAVARSLGHAAAPRAVVVVDSLPLRGPGKPDRAAVAQLAADRLGR</sequence>
<name>A0A4Y3KTX2_9CELL</name>
<dbReference type="GO" id="GO:0031956">
    <property type="term" value="F:medium-chain fatty acid-CoA ligase activity"/>
    <property type="evidence" value="ECO:0007669"/>
    <property type="project" value="TreeGrafter"/>
</dbReference>
<dbReference type="PANTHER" id="PTHR43201">
    <property type="entry name" value="ACYL-COA SYNTHETASE"/>
    <property type="match status" value="1"/>
</dbReference>
<evidence type="ECO:0000313" key="5">
    <source>
        <dbReference type="Proteomes" id="UP000317046"/>
    </source>
</evidence>
<dbReference type="PANTHER" id="PTHR43201:SF32">
    <property type="entry name" value="2-SUCCINYLBENZOATE--COA LIGASE, CHLOROPLASTIC_PEROXISOMAL"/>
    <property type="match status" value="1"/>
</dbReference>
<protein>
    <submittedName>
        <fullName evidence="4">O-succinylbenzoic acid--CoA ligase</fullName>
    </submittedName>
</protein>
<dbReference type="Pfam" id="PF00501">
    <property type="entry name" value="AMP-binding"/>
    <property type="match status" value="1"/>
</dbReference>
<dbReference type="InterPro" id="IPR025110">
    <property type="entry name" value="AMP-bd_C"/>
</dbReference>
<reference evidence="4" key="1">
    <citation type="submission" date="2019-06" db="EMBL/GenBank/DDBJ databases">
        <title>Whole genome shotgun sequence of Cellulomonas cellasea NBRC 3753.</title>
        <authorList>
            <person name="Hosoyama A."/>
            <person name="Uohara A."/>
            <person name="Ohji S."/>
            <person name="Ichikawa N."/>
        </authorList>
    </citation>
    <scope>NUCLEOTIDE SEQUENCE [LARGE SCALE GENOMIC DNA]</scope>
    <source>
        <strain evidence="4">NBRC 3753</strain>
    </source>
</reference>
<keyword evidence="4" id="KW-0436">Ligase</keyword>
<dbReference type="SUPFAM" id="SSF56801">
    <property type="entry name" value="Acetyl-CoA synthetase-like"/>
    <property type="match status" value="1"/>
</dbReference>
<dbReference type="InterPro" id="IPR000873">
    <property type="entry name" value="AMP-dep_synth/lig_dom"/>
</dbReference>
<evidence type="ECO:0000259" key="3">
    <source>
        <dbReference type="Pfam" id="PF13193"/>
    </source>
</evidence>
<dbReference type="PROSITE" id="PS00455">
    <property type="entry name" value="AMP_BINDING"/>
    <property type="match status" value="1"/>
</dbReference>
<evidence type="ECO:0000259" key="2">
    <source>
        <dbReference type="Pfam" id="PF00501"/>
    </source>
</evidence>
<dbReference type="GO" id="GO:0006631">
    <property type="term" value="P:fatty acid metabolic process"/>
    <property type="evidence" value="ECO:0007669"/>
    <property type="project" value="TreeGrafter"/>
</dbReference>
<organism evidence="4 5">
    <name type="scientific">Cellulomonas cellasea</name>
    <dbReference type="NCBI Taxonomy" id="43670"/>
    <lineage>
        <taxon>Bacteria</taxon>
        <taxon>Bacillati</taxon>
        <taxon>Actinomycetota</taxon>
        <taxon>Actinomycetes</taxon>
        <taxon>Micrococcales</taxon>
        <taxon>Cellulomonadaceae</taxon>
        <taxon>Cellulomonas</taxon>
    </lineage>
</organism>
<feature type="domain" description="AMP-dependent synthetase/ligase" evidence="2">
    <location>
        <begin position="56"/>
        <end position="243"/>
    </location>
</feature>
<evidence type="ECO:0000313" key="4">
    <source>
        <dbReference type="EMBL" id="GEA86390.1"/>
    </source>
</evidence>
<keyword evidence="5" id="KW-1185">Reference proteome</keyword>
<evidence type="ECO:0000256" key="1">
    <source>
        <dbReference type="SAM" id="MobiDB-lite"/>
    </source>
</evidence>
<dbReference type="Proteomes" id="UP000317046">
    <property type="component" value="Unassembled WGS sequence"/>
</dbReference>
<feature type="domain" description="AMP-binding enzyme C-terminal" evidence="3">
    <location>
        <begin position="327"/>
        <end position="402"/>
    </location>
</feature>
<dbReference type="InterPro" id="IPR045851">
    <property type="entry name" value="AMP-bd_C_sf"/>
</dbReference>
<dbReference type="NCBIfam" id="NF005877">
    <property type="entry name" value="PRK07824.1"/>
    <property type="match status" value="1"/>
</dbReference>
<dbReference type="AlphaFoldDB" id="A0A4Y3KTX2"/>
<dbReference type="Gene3D" id="3.30.300.30">
    <property type="match status" value="1"/>
</dbReference>
<dbReference type="RefSeq" id="WP_281282361.1">
    <property type="nucleotide sequence ID" value="NZ_BJLR01000003.1"/>
</dbReference>
<dbReference type="InterPro" id="IPR042099">
    <property type="entry name" value="ANL_N_sf"/>
</dbReference>
<proteinExistence type="predicted"/>
<dbReference type="Pfam" id="PF13193">
    <property type="entry name" value="AMP-binding_C"/>
    <property type="match status" value="1"/>
</dbReference>
<dbReference type="EMBL" id="BJLR01000003">
    <property type="protein sequence ID" value="GEA86390.1"/>
    <property type="molecule type" value="Genomic_DNA"/>
</dbReference>
<accession>A0A4Y3KTX2</accession>
<comment type="caution">
    <text evidence="4">The sequence shown here is derived from an EMBL/GenBank/DDBJ whole genome shotgun (WGS) entry which is preliminary data.</text>
</comment>
<feature type="region of interest" description="Disordered" evidence="1">
    <location>
        <begin position="1"/>
        <end position="23"/>
    </location>
</feature>
<gene>
    <name evidence="4" type="primary">menE</name>
    <name evidence="4" type="ORF">CCE01nite_03390</name>
</gene>